<proteinExistence type="predicted"/>
<dbReference type="HOGENOM" id="CLU_346698_0_0_2"/>
<feature type="transmembrane region" description="Helical" evidence="1">
    <location>
        <begin position="787"/>
        <end position="806"/>
    </location>
</feature>
<organism evidence="2 3">
    <name type="scientific">Ignisphaera aggregans (strain DSM 17230 / JCM 13409 / AQ1.S1)</name>
    <dbReference type="NCBI Taxonomy" id="583356"/>
    <lineage>
        <taxon>Archaea</taxon>
        <taxon>Thermoproteota</taxon>
        <taxon>Thermoprotei</taxon>
        <taxon>Desulfurococcales</taxon>
        <taxon>Desulfurococcaceae</taxon>
        <taxon>Ignisphaera</taxon>
    </lineage>
</organism>
<dbReference type="STRING" id="583356.Igag_1882"/>
<evidence type="ECO:0000313" key="2">
    <source>
        <dbReference type="EMBL" id="ADM28676.1"/>
    </source>
</evidence>
<gene>
    <name evidence="2" type="ordered locus">Igag_1882</name>
</gene>
<dbReference type="BioCyc" id="IAGG583356:GHAH-1870-MONOMER"/>
<dbReference type="Proteomes" id="UP000001304">
    <property type="component" value="Chromosome"/>
</dbReference>
<keyword evidence="1" id="KW-1133">Transmembrane helix</keyword>
<keyword evidence="1" id="KW-0472">Membrane</keyword>
<evidence type="ECO:0000313" key="3">
    <source>
        <dbReference type="Proteomes" id="UP000001304"/>
    </source>
</evidence>
<keyword evidence="1" id="KW-0812">Transmembrane</keyword>
<evidence type="ECO:0000256" key="1">
    <source>
        <dbReference type="SAM" id="Phobius"/>
    </source>
</evidence>
<dbReference type="EMBL" id="CP002098">
    <property type="protein sequence ID" value="ADM28676.1"/>
    <property type="molecule type" value="Genomic_DNA"/>
</dbReference>
<dbReference type="AlphaFoldDB" id="E0ST15"/>
<name>E0ST15_IGNAA</name>
<keyword evidence="3" id="KW-1185">Reference proteome</keyword>
<accession>E0ST15</accession>
<sequence length="814" mass="92594">MRGQGEYIATVVLTMVIILIASLAINWARYIENIGRSQVIDIMKSKEKLVVIWPYEGDRNKVLVINQWDGNSRIQGFLIFYGQRLFIKILNNSYRNLDLSIGHSMVIDLKYFELNDNFNDIIDRICVITVFQNLFCNEYMYINNIPSNIKLKISSSPLQIYVSSHDVITSMYAYGEILIYGEVYEYYNRERPFGRIIYQLKPFLPDIPTAMVYTQGNATIYYAGSSKRNLTVVANYISGFPQIVSAYLDGESYNPINVTTLSDYHVLVVDGVPFRLFDGYTGTVVYRADIYYAYVSSYNVLYRVYALTYPVKLEPLDQTVFVRIFVTGLRSPVLFTNYTMRSDGTLAIGTIYAGPNATYGLNIPLARSILYIPIVRNQASPPTTSQTLTVVGLWRNFYERYVTPTTATIYYYPGQMSITYTYATIPSEETSGTVYFSLTPVGKGVWANVTGLKYMNVVGNLVATRYTTNPRYIALHPIQWVFTDWNGRVVGDVLFRFTTVAVVDPTYVTGHIIDYIGYIPDLYKGSAVVFRYPTTMSTITTSAYRPVVTLIGTYTTATVRTFNRAGVTYAFLTNVPLNANVVFIAPSLFVNTRHHWYSLVFVEGGLFWLDYEYILVLSYLDIYRTATLAKCPLRVTAVPMCPATQVPYFVDAIGFDFDIVVVGVPAPAYVGKIDVYFMYYGEDLIKTITYKITRWIYNYNLKTWTSTVISPKTTTVQVGQMNFIGRPSEPYEYWIIEFSSGGITRYGYIKNFDQPPQKIETTVIGTSTITYTIPVYPPQYLGVSSSSLGYIIAMISILILAIYKTWRKLPSKPK</sequence>
<feature type="transmembrane region" description="Helical" evidence="1">
    <location>
        <begin position="7"/>
        <end position="28"/>
    </location>
</feature>
<protein>
    <submittedName>
        <fullName evidence="2">Uncharacterized protein</fullName>
    </submittedName>
</protein>
<reference evidence="2 3" key="1">
    <citation type="journal article" date="2010" name="Stand. Genomic Sci.">
        <title>Complete genome sequence of Ignisphaera aggregans type strain (AQ1.S1).</title>
        <authorList>
            <person name="Goker M."/>
            <person name="Held B."/>
            <person name="Lapidus A."/>
            <person name="Nolan M."/>
            <person name="Spring S."/>
            <person name="Yasawong M."/>
            <person name="Lucas S."/>
            <person name="Glavina Del Rio T."/>
            <person name="Tice H."/>
            <person name="Cheng J.F."/>
            <person name="Goodwin L."/>
            <person name="Tapia R."/>
            <person name="Pitluck S."/>
            <person name="Liolios K."/>
            <person name="Ivanova N."/>
            <person name="Mavromatis K."/>
            <person name="Mikhailova N."/>
            <person name="Pati A."/>
            <person name="Chen A."/>
            <person name="Palaniappan K."/>
            <person name="Brambilla E."/>
            <person name="Land M."/>
            <person name="Hauser L."/>
            <person name="Chang Y.J."/>
            <person name="Jeffries C.D."/>
            <person name="Brettin T."/>
            <person name="Detter J.C."/>
            <person name="Han C."/>
            <person name="Rohde M."/>
            <person name="Sikorski J."/>
            <person name="Woyke T."/>
            <person name="Bristow J."/>
            <person name="Eisen J.A."/>
            <person name="Markowitz V."/>
            <person name="Hugenholtz P."/>
            <person name="Kyrpides N.C."/>
            <person name="Klenk H.P."/>
        </authorList>
    </citation>
    <scope>NUCLEOTIDE SEQUENCE [LARGE SCALE GENOMIC DNA]</scope>
    <source>
        <strain evidence="3">DSM 17230 / JCM 13409 / AQ1.S1</strain>
    </source>
</reference>
<dbReference type="KEGG" id="iag:Igag_1882"/>